<evidence type="ECO:0000256" key="4">
    <source>
        <dbReference type="ARBA" id="ARBA00022729"/>
    </source>
</evidence>
<dbReference type="Proteomes" id="UP001367508">
    <property type="component" value="Unassembled WGS sequence"/>
</dbReference>
<evidence type="ECO:0000256" key="5">
    <source>
        <dbReference type="ARBA" id="ARBA00022782"/>
    </source>
</evidence>
<evidence type="ECO:0000313" key="9">
    <source>
        <dbReference type="EMBL" id="KAK7313119.1"/>
    </source>
</evidence>
<dbReference type="InterPro" id="IPR039617">
    <property type="entry name" value="CLAVATA3-CLE"/>
</dbReference>
<name>A0AAN9KC72_CANGL</name>
<dbReference type="GO" id="GO:0005576">
    <property type="term" value="C:extracellular region"/>
    <property type="evidence" value="ECO:0007669"/>
    <property type="project" value="UniProtKB-SubCell"/>
</dbReference>
<evidence type="ECO:0000256" key="6">
    <source>
        <dbReference type="ARBA" id="ARBA00023180"/>
    </source>
</evidence>
<evidence type="ECO:0000256" key="3">
    <source>
        <dbReference type="ARBA" id="ARBA00022525"/>
    </source>
</evidence>
<evidence type="ECO:0000256" key="2">
    <source>
        <dbReference type="ARBA" id="ARBA00005416"/>
    </source>
</evidence>
<reference evidence="9 10" key="1">
    <citation type="submission" date="2024-01" db="EMBL/GenBank/DDBJ databases">
        <title>The genomes of 5 underutilized Papilionoideae crops provide insights into root nodulation and disease resistanc.</title>
        <authorList>
            <person name="Jiang F."/>
        </authorList>
    </citation>
    <scope>NUCLEOTIDE SEQUENCE [LARGE SCALE GENOMIC DNA]</scope>
    <source>
        <strain evidence="9">LVBAO_FW01</strain>
        <tissue evidence="9">Leaves</tissue>
    </source>
</reference>
<keyword evidence="5" id="KW-0221">Differentiation</keyword>
<dbReference type="PANTHER" id="PTHR36016">
    <property type="entry name" value="CLAVATA3/ESR (CLE)-RELATED PROTEIN 7"/>
    <property type="match status" value="1"/>
</dbReference>
<evidence type="ECO:0000256" key="1">
    <source>
        <dbReference type="ARBA" id="ARBA00004239"/>
    </source>
</evidence>
<keyword evidence="7" id="KW-0379">Hydroxylation</keyword>
<evidence type="ECO:0000256" key="8">
    <source>
        <dbReference type="SAM" id="MobiDB-lite"/>
    </source>
</evidence>
<dbReference type="AlphaFoldDB" id="A0AAN9KC72"/>
<dbReference type="PANTHER" id="PTHR36016:SF14">
    <property type="entry name" value="CLAVATA3_ESR (CLE)-RELATED PROTEIN 53"/>
    <property type="match status" value="1"/>
</dbReference>
<comment type="subcellular location">
    <subcellularLocation>
        <location evidence="1">Secreted</location>
        <location evidence="1">Extracellular space</location>
    </subcellularLocation>
</comment>
<keyword evidence="4" id="KW-0732">Signal</keyword>
<dbReference type="EMBL" id="JAYMYQ010000009">
    <property type="protein sequence ID" value="KAK7313119.1"/>
    <property type="molecule type" value="Genomic_DNA"/>
</dbReference>
<feature type="region of interest" description="Disordered" evidence="8">
    <location>
        <begin position="73"/>
        <end position="97"/>
    </location>
</feature>
<protein>
    <submittedName>
        <fullName evidence="9">Uncharacterized protein</fullName>
    </submittedName>
</protein>
<comment type="similarity">
    <text evidence="2">Belongs to the CLV3/ESR signal peptide family.</text>
</comment>
<evidence type="ECO:0000313" key="10">
    <source>
        <dbReference type="Proteomes" id="UP001367508"/>
    </source>
</evidence>
<dbReference type="GO" id="GO:0030154">
    <property type="term" value="P:cell differentiation"/>
    <property type="evidence" value="ECO:0007669"/>
    <property type="project" value="UniProtKB-KW"/>
</dbReference>
<gene>
    <name evidence="9" type="ORF">VNO77_37546</name>
</gene>
<organism evidence="9 10">
    <name type="scientific">Canavalia gladiata</name>
    <name type="common">Sword bean</name>
    <name type="synonym">Dolichos gladiatus</name>
    <dbReference type="NCBI Taxonomy" id="3824"/>
    <lineage>
        <taxon>Eukaryota</taxon>
        <taxon>Viridiplantae</taxon>
        <taxon>Streptophyta</taxon>
        <taxon>Embryophyta</taxon>
        <taxon>Tracheophyta</taxon>
        <taxon>Spermatophyta</taxon>
        <taxon>Magnoliopsida</taxon>
        <taxon>eudicotyledons</taxon>
        <taxon>Gunneridae</taxon>
        <taxon>Pentapetalae</taxon>
        <taxon>rosids</taxon>
        <taxon>fabids</taxon>
        <taxon>Fabales</taxon>
        <taxon>Fabaceae</taxon>
        <taxon>Papilionoideae</taxon>
        <taxon>50 kb inversion clade</taxon>
        <taxon>NPAAA clade</taxon>
        <taxon>indigoferoid/millettioid clade</taxon>
        <taxon>Phaseoleae</taxon>
        <taxon>Canavalia</taxon>
    </lineage>
</organism>
<comment type="caution">
    <text evidence="9">The sequence shown here is derived from an EMBL/GenBank/DDBJ whole genome shotgun (WGS) entry which is preliminary data.</text>
</comment>
<keyword evidence="6" id="KW-0325">Glycoprotein</keyword>
<sequence>MQFLKVFPLDCFQQLTMDTSMNSRQFVIFLIVLTLLVVSSEARIFPKFSTIGRKVDGKLGLHKLINTIQNREGNQKRSLLGGRLERVSPAGPDPQHH</sequence>
<evidence type="ECO:0000256" key="7">
    <source>
        <dbReference type="ARBA" id="ARBA00023278"/>
    </source>
</evidence>
<keyword evidence="3" id="KW-0964">Secreted</keyword>
<keyword evidence="10" id="KW-1185">Reference proteome</keyword>
<accession>A0AAN9KC72</accession>
<proteinExistence type="inferred from homology"/>